<dbReference type="InterPro" id="IPR050858">
    <property type="entry name" value="Mal-CoA-ACP_Trans/PKS_FabD"/>
</dbReference>
<dbReference type="PANTHER" id="PTHR42681:SF1">
    <property type="entry name" value="MALONYL-COA-ACYL CARRIER PROTEIN TRANSACYLASE, MITOCHONDRIAL"/>
    <property type="match status" value="1"/>
</dbReference>
<evidence type="ECO:0000256" key="5">
    <source>
        <dbReference type="PIRSR" id="PIRSR000446-1"/>
    </source>
</evidence>
<dbReference type="Pfam" id="PF00698">
    <property type="entry name" value="Acyl_transf_1"/>
    <property type="match status" value="1"/>
</dbReference>
<keyword evidence="1 4" id="KW-0808">Transferase</keyword>
<reference evidence="7 8" key="1">
    <citation type="submission" date="2014-04" db="EMBL/GenBank/DDBJ databases">
        <title>Variable characteristics of bacteriocin-producing Streptococcus salivarius strains isolated from Malaysian subjects.</title>
        <authorList>
            <person name="Philip K."/>
            <person name="Barbour A."/>
        </authorList>
    </citation>
    <scope>NUCLEOTIDE SEQUENCE [LARGE SCALE GENOMIC DNA]</scope>
    <source>
        <strain evidence="7 8">NU10</strain>
    </source>
</reference>
<proteinExistence type="inferred from homology"/>
<gene>
    <name evidence="7" type="ORF">DL07_01965</name>
</gene>
<dbReference type="EC" id="2.3.1.39" evidence="4"/>
<dbReference type="InterPro" id="IPR024925">
    <property type="entry name" value="Malonyl_CoA-ACP_transAc"/>
</dbReference>
<dbReference type="SUPFAM" id="SSF55048">
    <property type="entry name" value="Probable ACP-binding domain of malonyl-CoA ACP transacylase"/>
    <property type="match status" value="1"/>
</dbReference>
<dbReference type="Gene3D" id="3.40.366.10">
    <property type="entry name" value="Malonyl-Coenzyme A Acyl Carrier Protein, domain 2"/>
    <property type="match status" value="1"/>
</dbReference>
<comment type="caution">
    <text evidence="7">The sequence shown here is derived from an EMBL/GenBank/DDBJ whole genome shotgun (WGS) entry which is preliminary data.</text>
</comment>
<dbReference type="InterPro" id="IPR016035">
    <property type="entry name" value="Acyl_Trfase/lysoPLipase"/>
</dbReference>
<feature type="active site" evidence="5">
    <location>
        <position position="90"/>
    </location>
</feature>
<evidence type="ECO:0000256" key="2">
    <source>
        <dbReference type="ARBA" id="ARBA00023315"/>
    </source>
</evidence>
<name>A0A074IU79_STRSL</name>
<protein>
    <recommendedName>
        <fullName evidence="4">Malonyl CoA-acyl carrier protein transacylase</fullName>
        <ecNumber evidence="4">2.3.1.39</ecNumber>
    </recommendedName>
</protein>
<dbReference type="NCBIfam" id="TIGR00128">
    <property type="entry name" value="fabD"/>
    <property type="match status" value="1"/>
</dbReference>
<evidence type="ECO:0000256" key="1">
    <source>
        <dbReference type="ARBA" id="ARBA00022679"/>
    </source>
</evidence>
<dbReference type="InterPro" id="IPR016036">
    <property type="entry name" value="Malonyl_transacylase_ACP-bd"/>
</dbReference>
<evidence type="ECO:0000256" key="4">
    <source>
        <dbReference type="PIRNR" id="PIRNR000446"/>
    </source>
</evidence>
<keyword evidence="2 4" id="KW-0012">Acyltransferase</keyword>
<dbReference type="PANTHER" id="PTHR42681">
    <property type="entry name" value="MALONYL-COA-ACYL CARRIER PROTEIN TRANSACYLASE, MITOCHONDRIAL"/>
    <property type="match status" value="1"/>
</dbReference>
<dbReference type="AlphaFoldDB" id="A0A074IU79"/>
<evidence type="ECO:0000256" key="3">
    <source>
        <dbReference type="ARBA" id="ARBA00048462"/>
    </source>
</evidence>
<accession>A0A074IU79</accession>
<evidence type="ECO:0000259" key="6">
    <source>
        <dbReference type="SMART" id="SM00827"/>
    </source>
</evidence>
<dbReference type="PIRSF" id="PIRSF000446">
    <property type="entry name" value="Mct"/>
    <property type="match status" value="1"/>
</dbReference>
<organism evidence="7 8">
    <name type="scientific">Streptococcus salivarius</name>
    <dbReference type="NCBI Taxonomy" id="1304"/>
    <lineage>
        <taxon>Bacteria</taxon>
        <taxon>Bacillati</taxon>
        <taxon>Bacillota</taxon>
        <taxon>Bacilli</taxon>
        <taxon>Lactobacillales</taxon>
        <taxon>Streptococcaceae</taxon>
        <taxon>Streptococcus</taxon>
    </lineage>
</organism>
<dbReference type="Proteomes" id="UP000027855">
    <property type="component" value="Unassembled WGS sequence"/>
</dbReference>
<dbReference type="SUPFAM" id="SSF52151">
    <property type="entry name" value="FabD/lysophospholipase-like"/>
    <property type="match status" value="1"/>
</dbReference>
<dbReference type="GO" id="GO:0004314">
    <property type="term" value="F:[acyl-carrier-protein] S-malonyltransferase activity"/>
    <property type="evidence" value="ECO:0007669"/>
    <property type="project" value="UniProtKB-EC"/>
</dbReference>
<dbReference type="GO" id="GO:0006633">
    <property type="term" value="P:fatty acid biosynthetic process"/>
    <property type="evidence" value="ECO:0007669"/>
    <property type="project" value="TreeGrafter"/>
</dbReference>
<dbReference type="InterPro" id="IPR014043">
    <property type="entry name" value="Acyl_transferase_dom"/>
</dbReference>
<dbReference type="InterPro" id="IPR004410">
    <property type="entry name" value="Malonyl_CoA-ACP_transAc_FabD"/>
</dbReference>
<dbReference type="EMBL" id="JJMT01000012">
    <property type="protein sequence ID" value="KEO45253.1"/>
    <property type="molecule type" value="Genomic_DNA"/>
</dbReference>
<sequence length="306" mass="32847">MTKRAFLFAGQGAQKLGMASDLYATYPVVKETFDTASRILGYDLRELIDSNEEKLNQTRYTQPAILTTSVAIYRLLAENGITPDIVAGLSLGEYSALVAAGALSFEDAVALVAKRGEFMETAAPAGSGKMVAVMNTDPSLIEEICQKASEKGVVTPANYNTPAQIVIGGEVEAVDYAVELLKEAGAKRLIPLNVSGPFHTALLESASQKLAAELEKVSFKDFTLPLVGNTEAQIMKSEDVKALLARQVMEPVRFYDSIATIQEFGVDEVIEIGPGKVLSGFLKKIDKTLPTHNVEDQASLDALLNA</sequence>
<feature type="domain" description="Malonyl-CoA:ACP transacylase (MAT)" evidence="6">
    <location>
        <begin position="7"/>
        <end position="302"/>
    </location>
</feature>
<dbReference type="GO" id="GO:0005829">
    <property type="term" value="C:cytosol"/>
    <property type="evidence" value="ECO:0007669"/>
    <property type="project" value="TreeGrafter"/>
</dbReference>
<dbReference type="FunFam" id="3.30.70.250:FF:000001">
    <property type="entry name" value="Malonyl CoA-acyl carrier protein transacylase"/>
    <property type="match status" value="1"/>
</dbReference>
<evidence type="ECO:0000313" key="8">
    <source>
        <dbReference type="Proteomes" id="UP000027855"/>
    </source>
</evidence>
<comment type="catalytic activity">
    <reaction evidence="3 4">
        <text>holo-[ACP] + malonyl-CoA = malonyl-[ACP] + CoA</text>
        <dbReference type="Rhea" id="RHEA:41792"/>
        <dbReference type="Rhea" id="RHEA-COMP:9623"/>
        <dbReference type="Rhea" id="RHEA-COMP:9685"/>
        <dbReference type="ChEBI" id="CHEBI:57287"/>
        <dbReference type="ChEBI" id="CHEBI:57384"/>
        <dbReference type="ChEBI" id="CHEBI:64479"/>
        <dbReference type="ChEBI" id="CHEBI:78449"/>
        <dbReference type="EC" id="2.3.1.39"/>
    </reaction>
</comment>
<dbReference type="SMART" id="SM00827">
    <property type="entry name" value="PKS_AT"/>
    <property type="match status" value="1"/>
</dbReference>
<evidence type="ECO:0000313" key="7">
    <source>
        <dbReference type="EMBL" id="KEO45253.1"/>
    </source>
</evidence>
<dbReference type="Gene3D" id="3.30.70.250">
    <property type="entry name" value="Malonyl-CoA ACP transacylase, ACP-binding"/>
    <property type="match status" value="1"/>
</dbReference>
<dbReference type="InterPro" id="IPR001227">
    <property type="entry name" value="Ac_transferase_dom_sf"/>
</dbReference>
<comment type="similarity">
    <text evidence="4">Belongs to the fabD family.</text>
</comment>
<feature type="active site" evidence="5">
    <location>
        <position position="199"/>
    </location>
</feature>
<dbReference type="RefSeq" id="WP_002886655.1">
    <property type="nucleotide sequence ID" value="NZ_CP066093.1"/>
</dbReference>